<dbReference type="PANTHER" id="PTHR13399:SF2">
    <property type="entry name" value="TRANSLOCON-ASSOCIATED PROTEIN SUBUNIT GAMMA"/>
    <property type="match status" value="1"/>
</dbReference>
<feature type="compositionally biased region" description="Acidic residues" evidence="2">
    <location>
        <begin position="608"/>
        <end position="617"/>
    </location>
</feature>
<reference evidence="4 5" key="1">
    <citation type="journal article" date="2024" name="Insects">
        <title>An Improved Chromosome-Level Genome Assembly of the Firefly Pyrocoelia pectoralis.</title>
        <authorList>
            <person name="Fu X."/>
            <person name="Meyer-Rochow V.B."/>
            <person name="Ballantyne L."/>
            <person name="Zhu X."/>
        </authorList>
    </citation>
    <scope>NUCLEOTIDE SEQUENCE [LARGE SCALE GENOMIC DNA]</scope>
    <source>
        <strain evidence="4">XCY_ONT2</strain>
    </source>
</reference>
<feature type="compositionally biased region" description="Polar residues" evidence="2">
    <location>
        <begin position="618"/>
        <end position="630"/>
    </location>
</feature>
<evidence type="ECO:0000256" key="1">
    <source>
        <dbReference type="ARBA" id="ARBA00067508"/>
    </source>
</evidence>
<protein>
    <recommendedName>
        <fullName evidence="1">TBC1 domain family member 30</fullName>
    </recommendedName>
</protein>
<feature type="region of interest" description="Disordered" evidence="2">
    <location>
        <begin position="571"/>
        <end position="633"/>
    </location>
</feature>
<feature type="region of interest" description="Disordered" evidence="2">
    <location>
        <begin position="851"/>
        <end position="881"/>
    </location>
</feature>
<feature type="region of interest" description="Disordered" evidence="2">
    <location>
        <begin position="1042"/>
        <end position="1070"/>
    </location>
</feature>
<dbReference type="InterPro" id="IPR035969">
    <property type="entry name" value="Rab-GAP_TBC_sf"/>
</dbReference>
<keyword evidence="5" id="KW-1185">Reference proteome</keyword>
<dbReference type="Pfam" id="PF15733">
    <property type="entry name" value="DUF4682"/>
    <property type="match status" value="1"/>
</dbReference>
<dbReference type="FunFam" id="1.10.472.80:FF:000011">
    <property type="entry name" value="TBC1 domain family member 30"/>
    <property type="match status" value="1"/>
</dbReference>
<accession>A0AAN7VAV7</accession>
<evidence type="ECO:0000256" key="2">
    <source>
        <dbReference type="SAM" id="MobiDB-lite"/>
    </source>
</evidence>
<dbReference type="GO" id="GO:0005783">
    <property type="term" value="C:endoplasmic reticulum"/>
    <property type="evidence" value="ECO:0007669"/>
    <property type="project" value="TreeGrafter"/>
</dbReference>
<dbReference type="PANTHER" id="PTHR13399">
    <property type="entry name" value="TRANSLOCON-ASSOCIATED PROTEIN TRAP , GAMMA SUBUNIT"/>
    <property type="match status" value="1"/>
</dbReference>
<dbReference type="AlphaFoldDB" id="A0AAN7VAV7"/>
<dbReference type="Gene3D" id="1.10.472.80">
    <property type="entry name" value="Ypt/Rab-GAP domain of gyp1p, domain 3"/>
    <property type="match status" value="1"/>
</dbReference>
<proteinExistence type="predicted"/>
<feature type="compositionally biased region" description="Polar residues" evidence="2">
    <location>
        <begin position="857"/>
        <end position="874"/>
    </location>
</feature>
<feature type="region of interest" description="Disordered" evidence="2">
    <location>
        <begin position="748"/>
        <end position="771"/>
    </location>
</feature>
<sequence length="1100" mass="123843">MFTSKRRGHALELCSYSSVFGDVVILNQSLPMKPQQELIPLPRLSRTPFKGRSKSRGTSESDSETDINSKRRISQLVDELLLEIYHRNKCLSFSGYTSTTSLKSQTSICKYSSSDLQEKGVAELSTLIQQLENHVIRSGCALVRKLKRRDALRRQREAHCDVISNHLHKRGPETSMRFSIEPGPGDSGFSQWHSAMRMVAHLSEGIPPEFRRKLWMNLAEKHLLSRNVNWVKVERECFSEWSHPADAELGVQIVKDLHRTGCSLFCGEDGQENQALLKRVLLAYARWNKAVGYCQGFNMLAALILQVTEKCETDALKLMIFLIEGVLPESYFADSLRGLSVDMAVFRELLKTRLPRLSRHLDALQSAAKDGTTSYEPPLTNVFTMQWFLTLFCNCLPQPTVLRVWDLILLEGNEVLLRTALGIWQVLAERILAVRSADEFYCIMGVLTREMLEFGIIDANSLVKAIVQIGPLTELPALREKYFYNINPWSSNVPSNVEAEVRNRQLKLYGRERLALDIGALKKQYSKLKQRQRQAHIIFSAAVARQPHPSSPVVAMNHLLLGKSALITSKRLGPPKGAVPPSRQAQPATLLWKDAPRQSSSSSSSDTELCDDPENQDENSTTPLSKSPLDSQLADYNRIESSSDILDLMKFDNSKDESVLLSDGASISIKLTDTSETHFDTEKIINVSEVDNDNTNVVISDIFDIQENTNEGVLFDFGKYAMPSDSDDDSFEFEKFLDNRVRCLKQQSVDEESVASSSDDPSEFKTTGKKSQRALEIIQENSLILHRILQCQSRLTPSPPVSNEDISENSTIASSHIDSDVSNTADTEIDIEDAKSQFCYHDVYKSDLDDVPDKSIKQSSYESDALTYSPSASRHSSDPIENEIQLETLKSSLTKSEMGETTSDCQFGSTQYEDEFNYKYKESAYKTEAESIWKNDNIYDSEKDSFIYSDSESNKQKHEVTNSYSTESYLENQRKFGEIDENEVRPKFSSILDSEYTKNLEEKYENLIVRSSRPTFLEVTASLSSSCGANKYSTSPINIAGSNNSINKKSPEGSLRKSPVDGSNLVRSPTSGRIYNPFPINISSRQSKDVPLRLGLYKKS</sequence>
<evidence type="ECO:0000313" key="4">
    <source>
        <dbReference type="EMBL" id="KAK5644940.1"/>
    </source>
</evidence>
<dbReference type="EMBL" id="JAVRBK010000004">
    <property type="protein sequence ID" value="KAK5644940.1"/>
    <property type="molecule type" value="Genomic_DNA"/>
</dbReference>
<feature type="compositionally biased region" description="Basic and acidic residues" evidence="2">
    <location>
        <begin position="1049"/>
        <end position="1059"/>
    </location>
</feature>
<dbReference type="Gene3D" id="1.10.8.270">
    <property type="entry name" value="putative rabgap domain of human tbc1 domain family member 14 like domains"/>
    <property type="match status" value="1"/>
</dbReference>
<dbReference type="FunFam" id="1.10.8.270:FF:000009">
    <property type="entry name" value="TBC1 domain family member 30"/>
    <property type="match status" value="1"/>
</dbReference>
<dbReference type="PROSITE" id="PS50086">
    <property type="entry name" value="TBC_RABGAP"/>
    <property type="match status" value="1"/>
</dbReference>
<gene>
    <name evidence="4" type="ORF">RI129_006240</name>
</gene>
<dbReference type="SMART" id="SM00164">
    <property type="entry name" value="TBC"/>
    <property type="match status" value="1"/>
</dbReference>
<comment type="caution">
    <text evidence="4">The sequence shown here is derived from an EMBL/GenBank/DDBJ whole genome shotgun (WGS) entry which is preliminary data.</text>
</comment>
<dbReference type="Proteomes" id="UP001329430">
    <property type="component" value="Chromosome 4"/>
</dbReference>
<dbReference type="InterPro" id="IPR032738">
    <property type="entry name" value="Tbc1d30_C"/>
</dbReference>
<dbReference type="Pfam" id="PF00566">
    <property type="entry name" value="RabGAP-TBC"/>
    <property type="match status" value="1"/>
</dbReference>
<evidence type="ECO:0000259" key="3">
    <source>
        <dbReference type="PROSITE" id="PS50086"/>
    </source>
</evidence>
<evidence type="ECO:0000313" key="5">
    <source>
        <dbReference type="Proteomes" id="UP001329430"/>
    </source>
</evidence>
<dbReference type="InterPro" id="IPR000195">
    <property type="entry name" value="Rab-GAP-TBC_dom"/>
</dbReference>
<organism evidence="4 5">
    <name type="scientific">Pyrocoelia pectoralis</name>
    <dbReference type="NCBI Taxonomy" id="417401"/>
    <lineage>
        <taxon>Eukaryota</taxon>
        <taxon>Metazoa</taxon>
        <taxon>Ecdysozoa</taxon>
        <taxon>Arthropoda</taxon>
        <taxon>Hexapoda</taxon>
        <taxon>Insecta</taxon>
        <taxon>Pterygota</taxon>
        <taxon>Neoptera</taxon>
        <taxon>Endopterygota</taxon>
        <taxon>Coleoptera</taxon>
        <taxon>Polyphaga</taxon>
        <taxon>Elateriformia</taxon>
        <taxon>Elateroidea</taxon>
        <taxon>Lampyridae</taxon>
        <taxon>Lampyrinae</taxon>
        <taxon>Pyrocoelia</taxon>
    </lineage>
</organism>
<feature type="region of interest" description="Disordered" evidence="2">
    <location>
        <begin position="41"/>
        <end position="67"/>
    </location>
</feature>
<name>A0AAN7VAV7_9COLE</name>
<dbReference type="SUPFAM" id="SSF47923">
    <property type="entry name" value="Ypt/Rab-GAP domain of gyp1p"/>
    <property type="match status" value="2"/>
</dbReference>
<feature type="domain" description="Rab-GAP TBC" evidence="3">
    <location>
        <begin position="205"/>
        <end position="412"/>
    </location>
</feature>